<keyword evidence="3" id="KW-1185">Reference proteome</keyword>
<comment type="caution">
    <text evidence="2">The sequence shown here is derived from an EMBL/GenBank/DDBJ whole genome shotgun (WGS) entry which is preliminary data.</text>
</comment>
<feature type="transmembrane region" description="Helical" evidence="1">
    <location>
        <begin position="194"/>
        <end position="222"/>
    </location>
</feature>
<evidence type="ECO:0000313" key="3">
    <source>
        <dbReference type="Proteomes" id="UP001211065"/>
    </source>
</evidence>
<accession>A0AAD5TT63</accession>
<keyword evidence="1" id="KW-1133">Transmembrane helix</keyword>
<gene>
    <name evidence="2" type="ORF">HK099_002309</name>
</gene>
<dbReference type="EMBL" id="JADGJW010001750">
    <property type="protein sequence ID" value="KAJ3201294.1"/>
    <property type="molecule type" value="Genomic_DNA"/>
</dbReference>
<sequence>MVHIPSGIGTPILINNIMIENHSNISSNKEEESYSPYEFESFEKEDLIDIIISRDNKGFNINDYIKKSCNSKDKSSMNINKDDTINYIITPIYDLEPERDTKNTLILLFSITIILLLVFTFIMSPILVTLFPSFTMNGNFLSEGNDLTNYSTYYTLIENNILNSSSLPMDIYSYFYPSWSIEYKTITDIESLAILVYVAFPTALILISIALWTVMIGIISICSPRP</sequence>
<dbReference type="Proteomes" id="UP001211065">
    <property type="component" value="Unassembled WGS sequence"/>
</dbReference>
<proteinExistence type="predicted"/>
<organism evidence="2 3">
    <name type="scientific">Clydaea vesicula</name>
    <dbReference type="NCBI Taxonomy" id="447962"/>
    <lineage>
        <taxon>Eukaryota</taxon>
        <taxon>Fungi</taxon>
        <taxon>Fungi incertae sedis</taxon>
        <taxon>Chytridiomycota</taxon>
        <taxon>Chytridiomycota incertae sedis</taxon>
        <taxon>Chytridiomycetes</taxon>
        <taxon>Lobulomycetales</taxon>
        <taxon>Lobulomycetaceae</taxon>
        <taxon>Clydaea</taxon>
    </lineage>
</organism>
<dbReference type="AlphaFoldDB" id="A0AAD5TT63"/>
<keyword evidence="1" id="KW-0812">Transmembrane</keyword>
<protein>
    <submittedName>
        <fullName evidence="2">Uncharacterized protein</fullName>
    </submittedName>
</protein>
<name>A0AAD5TT63_9FUNG</name>
<feature type="transmembrane region" description="Helical" evidence="1">
    <location>
        <begin position="105"/>
        <end position="131"/>
    </location>
</feature>
<evidence type="ECO:0000256" key="1">
    <source>
        <dbReference type="SAM" id="Phobius"/>
    </source>
</evidence>
<reference evidence="2" key="1">
    <citation type="submission" date="2020-05" db="EMBL/GenBank/DDBJ databases">
        <title>Phylogenomic resolution of chytrid fungi.</title>
        <authorList>
            <person name="Stajich J.E."/>
            <person name="Amses K."/>
            <person name="Simmons R."/>
            <person name="Seto K."/>
            <person name="Myers J."/>
            <person name="Bonds A."/>
            <person name="Quandt C.A."/>
            <person name="Barry K."/>
            <person name="Liu P."/>
            <person name="Grigoriev I."/>
            <person name="Longcore J.E."/>
            <person name="James T.Y."/>
        </authorList>
    </citation>
    <scope>NUCLEOTIDE SEQUENCE</scope>
    <source>
        <strain evidence="2">JEL0476</strain>
    </source>
</reference>
<evidence type="ECO:0000313" key="2">
    <source>
        <dbReference type="EMBL" id="KAJ3201294.1"/>
    </source>
</evidence>
<keyword evidence="1" id="KW-0472">Membrane</keyword>